<keyword evidence="2" id="KW-1185">Reference proteome</keyword>
<sequence length="81" mass="9263">MSAKGKAPFAVPGVGDLKKKARWLHLHVRAWLGKRLRRFYLRQLHRHYARCVHRPFDRQASAKLDAALFLLEAEASEGAEG</sequence>
<dbReference type="Proteomes" id="UP000494245">
    <property type="component" value="Unassembled WGS sequence"/>
</dbReference>
<evidence type="ECO:0000313" key="2">
    <source>
        <dbReference type="Proteomes" id="UP000494245"/>
    </source>
</evidence>
<dbReference type="AlphaFoldDB" id="A0A6V8LPR9"/>
<dbReference type="RefSeq" id="WP_173080369.1">
    <property type="nucleotide sequence ID" value="NZ_BLTE01000001.1"/>
</dbReference>
<proteinExistence type="predicted"/>
<protein>
    <submittedName>
        <fullName evidence="1">Uncharacterized protein</fullName>
    </submittedName>
</protein>
<organism evidence="1 2">
    <name type="scientific">Fundidesulfovibrio magnetotacticus</name>
    <dbReference type="NCBI Taxonomy" id="2730080"/>
    <lineage>
        <taxon>Bacteria</taxon>
        <taxon>Pseudomonadati</taxon>
        <taxon>Thermodesulfobacteriota</taxon>
        <taxon>Desulfovibrionia</taxon>
        <taxon>Desulfovibrionales</taxon>
        <taxon>Desulfovibrionaceae</taxon>
        <taxon>Fundidesulfovibrio</taxon>
    </lineage>
</organism>
<gene>
    <name evidence="1" type="ORF">NNJEOMEG_00162</name>
</gene>
<dbReference type="EMBL" id="BLTE01000001">
    <property type="protein sequence ID" value="GFK92338.1"/>
    <property type="molecule type" value="Genomic_DNA"/>
</dbReference>
<accession>A0A6V8LPR9</accession>
<reference evidence="1 2" key="1">
    <citation type="submission" date="2020-04" db="EMBL/GenBank/DDBJ databases">
        <authorList>
            <consortium name="Desulfovibrio sp. FSS-1 genome sequencing consortium"/>
            <person name="Shimoshige H."/>
            <person name="Kobayashi H."/>
            <person name="Maekawa T."/>
        </authorList>
    </citation>
    <scope>NUCLEOTIDE SEQUENCE [LARGE SCALE GENOMIC DNA]</scope>
    <source>
        <strain evidence="1 2">SIID29052-01</strain>
    </source>
</reference>
<name>A0A6V8LPR9_9BACT</name>
<reference evidence="1 2" key="2">
    <citation type="submission" date="2020-05" db="EMBL/GenBank/DDBJ databases">
        <title>Draft genome sequence of Desulfovibrio sp. strainFSS-1.</title>
        <authorList>
            <person name="Shimoshige H."/>
            <person name="Kobayashi H."/>
            <person name="Maekawa T."/>
        </authorList>
    </citation>
    <scope>NUCLEOTIDE SEQUENCE [LARGE SCALE GENOMIC DNA]</scope>
    <source>
        <strain evidence="1 2">SIID29052-01</strain>
    </source>
</reference>
<comment type="caution">
    <text evidence="1">The sequence shown here is derived from an EMBL/GenBank/DDBJ whole genome shotgun (WGS) entry which is preliminary data.</text>
</comment>
<evidence type="ECO:0000313" key="1">
    <source>
        <dbReference type="EMBL" id="GFK92338.1"/>
    </source>
</evidence>